<accession>A0A8T1DA70</accession>
<dbReference type="EMBL" id="RCMI01000087">
    <property type="protein sequence ID" value="KAG2936870.1"/>
    <property type="molecule type" value="Genomic_DNA"/>
</dbReference>
<organism evidence="2 3">
    <name type="scientific">Phytophthora cactorum</name>
    <dbReference type="NCBI Taxonomy" id="29920"/>
    <lineage>
        <taxon>Eukaryota</taxon>
        <taxon>Sar</taxon>
        <taxon>Stramenopiles</taxon>
        <taxon>Oomycota</taxon>
        <taxon>Peronosporomycetes</taxon>
        <taxon>Peronosporales</taxon>
        <taxon>Peronosporaceae</taxon>
        <taxon>Phytophthora</taxon>
    </lineage>
</organism>
<evidence type="ECO:0000313" key="2">
    <source>
        <dbReference type="EMBL" id="KAG2936870.1"/>
    </source>
</evidence>
<dbReference type="EMBL" id="RCMG01000024">
    <property type="protein sequence ID" value="KAG2867495.1"/>
    <property type="molecule type" value="Genomic_DNA"/>
</dbReference>
<reference evidence="2" key="1">
    <citation type="submission" date="2018-10" db="EMBL/GenBank/DDBJ databases">
        <title>Effector identification in a new, highly contiguous assembly of the strawberry crown rot pathogen Phytophthora cactorum.</title>
        <authorList>
            <person name="Armitage A.D."/>
            <person name="Nellist C.F."/>
            <person name="Bates H."/>
            <person name="Vickerstaff R.J."/>
            <person name="Harrison R.J."/>
        </authorList>
    </citation>
    <scope>NUCLEOTIDE SEQUENCE</scope>
    <source>
        <strain evidence="1">15-7</strain>
        <strain evidence="2">4032</strain>
    </source>
</reference>
<sequence>MPAFDPFPGAAFPTRASARDASVHAISAKSPSESSTVDLASAEDLPRANTVGLPTPPSSTVVPTANVEAPAPDFAGVRASLDALRASVDYSEEIQHNIRTTRSYNKLTWLLVDARRLTRIASSLMPPTPRLRSYSSVITATISLRHRLEASQVALVDCKNALQERRENSREIKAVRLRHCNLQIQYNEAVEDFQNRIPGLEARLAAATSAGNVGAASPGASRRLIIMEACLAQPRSDRDKAVEVLAITDRADRYSDEPAIHPALRIGKLDQQGVDLIELRLVALRKACPTRIEELTSTANQGCTQFCLNVMTSCAIVSIEDQDHVRRLLVQVQHPHEGIDVVVSRLGPVVERRYRE</sequence>
<protein>
    <submittedName>
        <fullName evidence="2">Uncharacterized protein</fullName>
    </submittedName>
</protein>
<comment type="caution">
    <text evidence="2">The sequence shown here is derived from an EMBL/GenBank/DDBJ whole genome shotgun (WGS) entry which is preliminary data.</text>
</comment>
<name>A0A8T1DA70_9STRA</name>
<proteinExistence type="predicted"/>
<evidence type="ECO:0000313" key="1">
    <source>
        <dbReference type="EMBL" id="KAG2867495.1"/>
    </source>
</evidence>
<dbReference type="Proteomes" id="UP000735874">
    <property type="component" value="Unassembled WGS sequence"/>
</dbReference>
<gene>
    <name evidence="1" type="ORF">PC113_g1897</name>
    <name evidence="2" type="ORF">PC115_g4526</name>
</gene>
<dbReference type="VEuPathDB" id="FungiDB:PC110_g2586"/>
<dbReference type="AlphaFoldDB" id="A0A8T1DA70"/>
<evidence type="ECO:0000313" key="3">
    <source>
        <dbReference type="Proteomes" id="UP000774804"/>
    </source>
</evidence>
<dbReference type="Proteomes" id="UP000774804">
    <property type="component" value="Unassembled WGS sequence"/>
</dbReference>